<keyword evidence="8" id="KW-1185">Reference proteome</keyword>
<name>A0AAN9BE03_9CAEN</name>
<organism evidence="7 8">
    <name type="scientific">Littorina saxatilis</name>
    <dbReference type="NCBI Taxonomy" id="31220"/>
    <lineage>
        <taxon>Eukaryota</taxon>
        <taxon>Metazoa</taxon>
        <taxon>Spiralia</taxon>
        <taxon>Lophotrochozoa</taxon>
        <taxon>Mollusca</taxon>
        <taxon>Gastropoda</taxon>
        <taxon>Caenogastropoda</taxon>
        <taxon>Littorinimorpha</taxon>
        <taxon>Littorinoidea</taxon>
        <taxon>Littorinidae</taxon>
        <taxon>Littorina</taxon>
    </lineage>
</organism>
<keyword evidence="6" id="KW-0324">Glycolysis</keyword>
<dbReference type="InterPro" id="IPR007666">
    <property type="entry name" value="ADP_PFK/GK"/>
</dbReference>
<dbReference type="Proteomes" id="UP001374579">
    <property type="component" value="Unassembled WGS sequence"/>
</dbReference>
<dbReference type="SUPFAM" id="SSF53613">
    <property type="entry name" value="Ribokinase-like"/>
    <property type="match status" value="1"/>
</dbReference>
<keyword evidence="1" id="KW-0963">Cytoplasm</keyword>
<dbReference type="PANTHER" id="PTHR21208:SF1">
    <property type="entry name" value="ADP-DEPENDENT GLUCOKINASE"/>
    <property type="match status" value="1"/>
</dbReference>
<dbReference type="PROSITE" id="PS51255">
    <property type="entry name" value="ADPK"/>
    <property type="match status" value="1"/>
</dbReference>
<evidence type="ECO:0000256" key="3">
    <source>
        <dbReference type="ARBA" id="ARBA00022723"/>
    </source>
</evidence>
<dbReference type="AlphaFoldDB" id="A0AAN9BE03"/>
<dbReference type="GO" id="GO:0006006">
    <property type="term" value="P:glucose metabolic process"/>
    <property type="evidence" value="ECO:0007669"/>
    <property type="project" value="TreeGrafter"/>
</dbReference>
<protein>
    <recommendedName>
        <fullName evidence="9">ADP-dependent glucokinase</fullName>
    </recommendedName>
</protein>
<keyword evidence="2" id="KW-0808">Transferase</keyword>
<dbReference type="Pfam" id="PF04587">
    <property type="entry name" value="ADP_PFK_GK"/>
    <property type="match status" value="1"/>
</dbReference>
<evidence type="ECO:0000313" key="7">
    <source>
        <dbReference type="EMBL" id="KAK7103737.1"/>
    </source>
</evidence>
<dbReference type="Gene3D" id="3.40.1190.20">
    <property type="match status" value="1"/>
</dbReference>
<evidence type="ECO:0000256" key="5">
    <source>
        <dbReference type="ARBA" id="ARBA00022842"/>
    </source>
</evidence>
<keyword evidence="5" id="KW-0460">Magnesium</keyword>
<sequence length="476" mass="53365">MENLFGWKSGSLVSFLILLTAYLYKRHADEVLQNRMDQILSGLLRAEKKVVLVENRVAFGFGGCEDVFADALHIVNKLNLTAPREPQHHMAVQNEGQLGELFAFFFQHGAAAERYVENNTLFDELVAFAETSPGYRNEVGGNAPVMARRMALEGKDVMLAARLTPDIAASLPKNVRVIGKPVTKSDIHLIMEYDKGEEWGQYQAPRANRLILHSDEVNPYLSGLEEFEQELRRFNPALVILGGLQMMDNFPYQDNERLSRLQKLQSVLKDLPSSSKVHFEMASFADTKLLREILDNVLLYSDSVGMNEQELPNLVTVLKDKDVSLVADSQPRVATVLDDMRMVYSYFKNVTLSNGRRRLTRLHVHTLAFQAILTTKLSSWKNTMSASAKAALTAHRHVCGSHHIDLMKTKVLLDDSFSASQDKTSRKIHLVDNRPVTCWEEDDYEICVAPGLVCTHIHQTAGGGDNISSAGLVLQI</sequence>
<evidence type="ECO:0000256" key="4">
    <source>
        <dbReference type="ARBA" id="ARBA00022777"/>
    </source>
</evidence>
<evidence type="ECO:0000313" key="8">
    <source>
        <dbReference type="Proteomes" id="UP001374579"/>
    </source>
</evidence>
<reference evidence="7 8" key="1">
    <citation type="submission" date="2024-02" db="EMBL/GenBank/DDBJ databases">
        <title>Chromosome-scale genome assembly of the rough periwinkle Littorina saxatilis.</title>
        <authorList>
            <person name="De Jode A."/>
            <person name="Faria R."/>
            <person name="Formenti G."/>
            <person name="Sims Y."/>
            <person name="Smith T.P."/>
            <person name="Tracey A."/>
            <person name="Wood J.M.D."/>
            <person name="Zagrodzka Z.B."/>
            <person name="Johannesson K."/>
            <person name="Butlin R.K."/>
            <person name="Leder E.H."/>
        </authorList>
    </citation>
    <scope>NUCLEOTIDE SEQUENCE [LARGE SCALE GENOMIC DNA]</scope>
    <source>
        <strain evidence="7">Snail1</strain>
        <tissue evidence="7">Muscle</tissue>
    </source>
</reference>
<dbReference type="EMBL" id="JBAMIC010000008">
    <property type="protein sequence ID" value="KAK7103737.1"/>
    <property type="molecule type" value="Genomic_DNA"/>
</dbReference>
<accession>A0AAN9BE03</accession>
<evidence type="ECO:0008006" key="9">
    <source>
        <dbReference type="Google" id="ProtNLM"/>
    </source>
</evidence>
<dbReference type="GO" id="GO:0006096">
    <property type="term" value="P:glycolytic process"/>
    <property type="evidence" value="ECO:0007669"/>
    <property type="project" value="UniProtKB-KW"/>
</dbReference>
<comment type="caution">
    <text evidence="7">The sequence shown here is derived from an EMBL/GenBank/DDBJ whole genome shotgun (WGS) entry which is preliminary data.</text>
</comment>
<gene>
    <name evidence="7" type="ORF">V1264_018580</name>
</gene>
<dbReference type="GO" id="GO:0046872">
    <property type="term" value="F:metal ion binding"/>
    <property type="evidence" value="ECO:0007669"/>
    <property type="project" value="UniProtKB-KW"/>
</dbReference>
<dbReference type="GO" id="GO:0043843">
    <property type="term" value="F:ADP-specific glucokinase activity"/>
    <property type="evidence" value="ECO:0007669"/>
    <property type="project" value="TreeGrafter"/>
</dbReference>
<keyword evidence="3" id="KW-0479">Metal-binding</keyword>
<evidence type="ECO:0000256" key="2">
    <source>
        <dbReference type="ARBA" id="ARBA00022679"/>
    </source>
</evidence>
<dbReference type="PANTHER" id="PTHR21208">
    <property type="entry name" value="ADP-DEPENDENT GLUCOKINASE"/>
    <property type="match status" value="1"/>
</dbReference>
<keyword evidence="4" id="KW-0418">Kinase</keyword>
<dbReference type="GO" id="GO:0005783">
    <property type="term" value="C:endoplasmic reticulum"/>
    <property type="evidence" value="ECO:0007669"/>
    <property type="project" value="TreeGrafter"/>
</dbReference>
<evidence type="ECO:0000256" key="6">
    <source>
        <dbReference type="ARBA" id="ARBA00023152"/>
    </source>
</evidence>
<dbReference type="InterPro" id="IPR029056">
    <property type="entry name" value="Ribokinase-like"/>
</dbReference>
<proteinExistence type="predicted"/>
<evidence type="ECO:0000256" key="1">
    <source>
        <dbReference type="ARBA" id="ARBA00022490"/>
    </source>
</evidence>